<comment type="similarity">
    <text evidence="2">Belongs to the bacterial solute-binding protein 1 family.</text>
</comment>
<dbReference type="PANTHER" id="PTHR43649">
    <property type="entry name" value="ARABINOSE-BINDING PROTEIN-RELATED"/>
    <property type="match status" value="1"/>
</dbReference>
<dbReference type="Proteomes" id="UP000325273">
    <property type="component" value="Unassembled WGS sequence"/>
</dbReference>
<dbReference type="AlphaFoldDB" id="A0A5B0HDV4"/>
<keyword evidence="7" id="KW-0449">Lipoprotein</keyword>
<dbReference type="SUPFAM" id="SSF53850">
    <property type="entry name" value="Periplasmic binding protein-like II"/>
    <property type="match status" value="1"/>
</dbReference>
<gene>
    <name evidence="8" type="ORF">FVF58_09195</name>
</gene>
<sequence>MQVNGWLPRTPLVPADARAIPPNLKKSTQVRRTELTSWLSALACLILLSLCGCDRHDPASSSASGPTSTTITALIWAPDWPEEMLQIAAEFSKLNPDIHVNVQFMIGNSVEENIKPRIASGNLPDLMSLNPNAYAADLADQGLLADVSKTSAWNNMLDPLKEDWTSRQSRRFGIAGGVATTLIYYNRGMFARAGIKELPTNFNEFLAVCEKLKHAGYTPIMWNGGFPNMLGNGPFSSGFANNVVAREPDWKNRISDGTLNLNTPQVADIFAKLMLMPERGFVQRSFMATGYDDGITQFKEGAVAMAFHGSWAAGLLLHGNPFDVGVFIPPWNAPGKQVVPVIGSETGFAVLETPNKAATMRFLEFIAGQGFSIIQRKRQNIPPFKHPSGTVVSDLKIVDYTNMVSRYSVTGSPYYSALPSNSIERLHRLMQDVLFRKITPRQAAKFLDESVKNEAKMHYK</sequence>
<evidence type="ECO:0000256" key="3">
    <source>
        <dbReference type="ARBA" id="ARBA00022475"/>
    </source>
</evidence>
<evidence type="ECO:0000313" key="9">
    <source>
        <dbReference type="Proteomes" id="UP000325273"/>
    </source>
</evidence>
<organism evidence="8 9">
    <name type="scientific">Paraburkholderia panacisoli</name>
    <dbReference type="NCBI Taxonomy" id="2603818"/>
    <lineage>
        <taxon>Bacteria</taxon>
        <taxon>Pseudomonadati</taxon>
        <taxon>Pseudomonadota</taxon>
        <taxon>Betaproteobacteria</taxon>
        <taxon>Burkholderiales</taxon>
        <taxon>Burkholderiaceae</taxon>
        <taxon>Paraburkholderia</taxon>
    </lineage>
</organism>
<keyword evidence="3" id="KW-1003">Cell membrane</keyword>
<name>A0A5B0HDV4_9BURK</name>
<evidence type="ECO:0000256" key="2">
    <source>
        <dbReference type="ARBA" id="ARBA00008520"/>
    </source>
</evidence>
<reference evidence="8 9" key="1">
    <citation type="submission" date="2019-08" db="EMBL/GenBank/DDBJ databases">
        <title>Paraburkholderia sp. DCY113.</title>
        <authorList>
            <person name="Kang J."/>
        </authorList>
    </citation>
    <scope>NUCLEOTIDE SEQUENCE [LARGE SCALE GENOMIC DNA]</scope>
    <source>
        <strain evidence="8 9">DCY113</strain>
    </source>
</reference>
<accession>A0A5B0HDV4</accession>
<comment type="subcellular location">
    <subcellularLocation>
        <location evidence="1">Periplasm</location>
    </subcellularLocation>
</comment>
<evidence type="ECO:0000256" key="5">
    <source>
        <dbReference type="ARBA" id="ARBA00023136"/>
    </source>
</evidence>
<keyword evidence="4" id="KW-0732">Signal</keyword>
<dbReference type="GO" id="GO:0042597">
    <property type="term" value="C:periplasmic space"/>
    <property type="evidence" value="ECO:0007669"/>
    <property type="project" value="UniProtKB-SubCell"/>
</dbReference>
<evidence type="ECO:0000256" key="7">
    <source>
        <dbReference type="ARBA" id="ARBA00023288"/>
    </source>
</evidence>
<protein>
    <submittedName>
        <fullName evidence="8">Extracellular solute-binding protein</fullName>
    </submittedName>
</protein>
<comment type="caution">
    <text evidence="8">The sequence shown here is derived from an EMBL/GenBank/DDBJ whole genome shotgun (WGS) entry which is preliminary data.</text>
</comment>
<dbReference type="Gene3D" id="3.40.190.10">
    <property type="entry name" value="Periplasmic binding protein-like II"/>
    <property type="match status" value="2"/>
</dbReference>
<keyword evidence="6" id="KW-0564">Palmitate</keyword>
<dbReference type="InterPro" id="IPR050490">
    <property type="entry name" value="Bact_solute-bd_prot1"/>
</dbReference>
<evidence type="ECO:0000313" key="8">
    <source>
        <dbReference type="EMBL" id="KAA1013218.1"/>
    </source>
</evidence>
<dbReference type="InterPro" id="IPR006059">
    <property type="entry name" value="SBP"/>
</dbReference>
<dbReference type="EMBL" id="VTUZ01000005">
    <property type="protein sequence ID" value="KAA1013218.1"/>
    <property type="molecule type" value="Genomic_DNA"/>
</dbReference>
<keyword evidence="9" id="KW-1185">Reference proteome</keyword>
<dbReference type="PANTHER" id="PTHR43649:SF33">
    <property type="entry name" value="POLYGALACTURONAN_RHAMNOGALACTURONAN-BINDING PROTEIN YTCQ"/>
    <property type="match status" value="1"/>
</dbReference>
<proteinExistence type="inferred from homology"/>
<evidence type="ECO:0000256" key="4">
    <source>
        <dbReference type="ARBA" id="ARBA00022729"/>
    </source>
</evidence>
<dbReference type="Pfam" id="PF01547">
    <property type="entry name" value="SBP_bac_1"/>
    <property type="match status" value="1"/>
</dbReference>
<keyword evidence="5" id="KW-0472">Membrane</keyword>
<evidence type="ECO:0000256" key="1">
    <source>
        <dbReference type="ARBA" id="ARBA00004418"/>
    </source>
</evidence>
<evidence type="ECO:0000256" key="6">
    <source>
        <dbReference type="ARBA" id="ARBA00023139"/>
    </source>
</evidence>